<organism evidence="2 3">
    <name type="scientific">Idiomarina piscisalsi</name>
    <dbReference type="NCBI Taxonomy" id="1096243"/>
    <lineage>
        <taxon>Bacteria</taxon>
        <taxon>Pseudomonadati</taxon>
        <taxon>Pseudomonadota</taxon>
        <taxon>Gammaproteobacteria</taxon>
        <taxon>Alteromonadales</taxon>
        <taxon>Idiomarinaceae</taxon>
        <taxon>Idiomarina</taxon>
    </lineage>
</organism>
<dbReference type="AlphaFoldDB" id="A0A432YS88"/>
<evidence type="ECO:0000313" key="3">
    <source>
        <dbReference type="Proteomes" id="UP000288361"/>
    </source>
</evidence>
<protein>
    <submittedName>
        <fullName evidence="2">Acetoacetyl-CoA synthase</fullName>
    </submittedName>
</protein>
<evidence type="ECO:0000256" key="1">
    <source>
        <dbReference type="ARBA" id="ARBA00022649"/>
    </source>
</evidence>
<accession>A0A432YS88</accession>
<evidence type="ECO:0000313" key="2">
    <source>
        <dbReference type="EMBL" id="RUO64533.1"/>
    </source>
</evidence>
<comment type="caution">
    <text evidence="2">The sequence shown here is derived from an EMBL/GenBank/DDBJ whole genome shotgun (WGS) entry which is preliminary data.</text>
</comment>
<name>A0A432YS88_9GAMM</name>
<dbReference type="EMBL" id="PIQA01000004">
    <property type="protein sequence ID" value="RUO64533.1"/>
    <property type="molecule type" value="Genomic_DNA"/>
</dbReference>
<sequence length="94" mass="10570">MRMNYAFLITGDKMAAYTTSSASKKPTNVSINAELLAKAKSLDINLSATLESALKEQIRLKEQAQWLKENSKAMDAYNQFVERNGTFSDSVRKF</sequence>
<dbReference type="Pfam" id="PF07362">
    <property type="entry name" value="CcdA"/>
    <property type="match status" value="1"/>
</dbReference>
<dbReference type="InterPro" id="IPR009956">
    <property type="entry name" value="Post-segregation_anti-tox_CcdA"/>
</dbReference>
<gene>
    <name evidence="2" type="ORF">CWI73_07530</name>
</gene>
<dbReference type="Proteomes" id="UP000288361">
    <property type="component" value="Unassembled WGS sequence"/>
</dbReference>
<reference evidence="2 3" key="1">
    <citation type="journal article" date="2011" name="Front. Microbiol.">
        <title>Genomic signatures of strain selection and enhancement in Bacillus atrophaeus var. globigii, a historical biowarfare simulant.</title>
        <authorList>
            <person name="Gibbons H.S."/>
            <person name="Broomall S.M."/>
            <person name="McNew L.A."/>
            <person name="Daligault H."/>
            <person name="Chapman C."/>
            <person name="Bruce D."/>
            <person name="Karavis M."/>
            <person name="Krepps M."/>
            <person name="McGregor P.A."/>
            <person name="Hong C."/>
            <person name="Park K.H."/>
            <person name="Akmal A."/>
            <person name="Feldman A."/>
            <person name="Lin J.S."/>
            <person name="Chang W.E."/>
            <person name="Higgs B.W."/>
            <person name="Demirev P."/>
            <person name="Lindquist J."/>
            <person name="Liem A."/>
            <person name="Fochler E."/>
            <person name="Read T.D."/>
            <person name="Tapia R."/>
            <person name="Johnson S."/>
            <person name="Bishop-Lilly K.A."/>
            <person name="Detter C."/>
            <person name="Han C."/>
            <person name="Sozhamannan S."/>
            <person name="Rosenzweig C.N."/>
            <person name="Skowronski E.W."/>
        </authorList>
    </citation>
    <scope>NUCLEOTIDE SEQUENCE [LARGE SCALE GENOMIC DNA]</scope>
    <source>
        <strain evidence="2 3">TPS4-2</strain>
    </source>
</reference>
<keyword evidence="1" id="KW-1277">Toxin-antitoxin system</keyword>
<proteinExistence type="predicted"/>